<organism evidence="1 2">
    <name type="scientific">Candidatus Nitronereus thalassa</name>
    <dbReference type="NCBI Taxonomy" id="3020898"/>
    <lineage>
        <taxon>Bacteria</taxon>
        <taxon>Pseudomonadati</taxon>
        <taxon>Nitrospirota</taxon>
        <taxon>Nitrospiria</taxon>
        <taxon>Nitrospirales</taxon>
        <taxon>Nitrospiraceae</taxon>
        <taxon>Candidatus Nitronereus</taxon>
    </lineage>
</organism>
<reference evidence="1 2" key="1">
    <citation type="journal article" date="2023" name="ISME J.">
        <title>Cultivation and genomic characterization of novel and ubiquitous marine nitrite-oxidizing bacteria from the Nitrospirales.</title>
        <authorList>
            <person name="Mueller A.J."/>
            <person name="Daebeler A."/>
            <person name="Herbold C.W."/>
            <person name="Kirkegaard R.H."/>
            <person name="Daims H."/>
        </authorList>
    </citation>
    <scope>NUCLEOTIDE SEQUENCE [LARGE SCALE GENOMIC DNA]</scope>
    <source>
        <strain evidence="1 2">EB</strain>
    </source>
</reference>
<dbReference type="EMBL" id="JAQOUE010000002">
    <property type="protein sequence ID" value="MDT7044095.1"/>
    <property type="molecule type" value="Genomic_DNA"/>
</dbReference>
<name>A0ABU3KC54_9BACT</name>
<evidence type="ECO:0008006" key="3">
    <source>
        <dbReference type="Google" id="ProtNLM"/>
    </source>
</evidence>
<protein>
    <recommendedName>
        <fullName evidence="3">PEGA domain-containing protein</fullName>
    </recommendedName>
</protein>
<proteinExistence type="predicted"/>
<dbReference type="Proteomes" id="UP001250932">
    <property type="component" value="Unassembled WGS sequence"/>
</dbReference>
<accession>A0ABU3KC54</accession>
<evidence type="ECO:0000313" key="2">
    <source>
        <dbReference type="Proteomes" id="UP001250932"/>
    </source>
</evidence>
<sequence length="167" mass="18792">MGGAAFATKLNNKEDTVLPVQFIQKIRKPLPSKNWTTMWLVLIVWLVGQTGISYAEQPGNILTIQNDSGQFALVKTVGPTRAVTKIPLDQKKSVRLAPGEYYILVRFGFAPKEYIYTRGEPFTVKQEENKFTLTTITLHRVVAGMENNHEVSGDEFENFTLTKEGMP</sequence>
<evidence type="ECO:0000313" key="1">
    <source>
        <dbReference type="EMBL" id="MDT7044095.1"/>
    </source>
</evidence>
<gene>
    <name evidence="1" type="ORF">PPG34_17225</name>
</gene>
<keyword evidence="2" id="KW-1185">Reference proteome</keyword>
<dbReference type="RefSeq" id="WP_313834681.1">
    <property type="nucleotide sequence ID" value="NZ_JAQOUE010000002.1"/>
</dbReference>
<comment type="caution">
    <text evidence="1">The sequence shown here is derived from an EMBL/GenBank/DDBJ whole genome shotgun (WGS) entry which is preliminary data.</text>
</comment>